<name>A0A6H5JA58_9HYME</name>
<dbReference type="Proteomes" id="UP000479190">
    <property type="component" value="Unassembled WGS sequence"/>
</dbReference>
<sequence length="293" mass="33929">MRTPSCQNVRLMPPKSVPQMPVCHQIQSFKPIRMPNRGEKNDHFEKKIYVLINIIIDDICCKARRRPAALAALGPQMSAGFAIQSPDAARLLKLSEIQLLAPEFVARPRAFHRLRINISSWCHLCSSMRKRRKVDHSRESRMSVQYEKLTIFQFSSARKYYSEQTMIEGCGKLSATERSTMPYTCNKDDVERGLKKTQWLMLESFSMFIYLKRRIMNQVTILTINQGVPLRASCRSLDSAMTFPEEVLVFSQDYPPGWRDRCTRRKFGLSDVFPRGSPRFFARLSSWVVPSVH</sequence>
<dbReference type="AlphaFoldDB" id="A0A6H5JA58"/>
<proteinExistence type="predicted"/>
<organism evidence="1 2">
    <name type="scientific">Trichogramma brassicae</name>
    <dbReference type="NCBI Taxonomy" id="86971"/>
    <lineage>
        <taxon>Eukaryota</taxon>
        <taxon>Metazoa</taxon>
        <taxon>Ecdysozoa</taxon>
        <taxon>Arthropoda</taxon>
        <taxon>Hexapoda</taxon>
        <taxon>Insecta</taxon>
        <taxon>Pterygota</taxon>
        <taxon>Neoptera</taxon>
        <taxon>Endopterygota</taxon>
        <taxon>Hymenoptera</taxon>
        <taxon>Apocrita</taxon>
        <taxon>Proctotrupomorpha</taxon>
        <taxon>Chalcidoidea</taxon>
        <taxon>Trichogrammatidae</taxon>
        <taxon>Trichogramma</taxon>
    </lineage>
</organism>
<keyword evidence="2" id="KW-1185">Reference proteome</keyword>
<evidence type="ECO:0000313" key="1">
    <source>
        <dbReference type="EMBL" id="CAB0044451.1"/>
    </source>
</evidence>
<accession>A0A6H5JA58</accession>
<gene>
    <name evidence="1" type="ORF">TBRA_LOCUS16039</name>
</gene>
<reference evidence="1 2" key="1">
    <citation type="submission" date="2020-02" db="EMBL/GenBank/DDBJ databases">
        <authorList>
            <person name="Ferguson B K."/>
        </authorList>
    </citation>
    <scope>NUCLEOTIDE SEQUENCE [LARGE SCALE GENOMIC DNA]</scope>
</reference>
<protein>
    <submittedName>
        <fullName evidence="1">Uncharacterized protein</fullName>
    </submittedName>
</protein>
<evidence type="ECO:0000313" key="2">
    <source>
        <dbReference type="Proteomes" id="UP000479190"/>
    </source>
</evidence>
<dbReference type="EMBL" id="CADCXV010001460">
    <property type="protein sequence ID" value="CAB0044451.1"/>
    <property type="molecule type" value="Genomic_DNA"/>
</dbReference>